<protein>
    <submittedName>
        <fullName evidence="1">Uncharacterized protein</fullName>
    </submittedName>
</protein>
<name>A0A150MB16_GEOSE</name>
<evidence type="ECO:0000313" key="1">
    <source>
        <dbReference type="EMBL" id="KYD21636.1"/>
    </source>
</evidence>
<gene>
    <name evidence="1" type="ORF">B4109_1961</name>
</gene>
<accession>A0A150MB16</accession>
<dbReference type="EMBL" id="LQYV01000132">
    <property type="protein sequence ID" value="KYD21636.1"/>
    <property type="molecule type" value="Genomic_DNA"/>
</dbReference>
<dbReference type="InterPro" id="IPR036291">
    <property type="entry name" value="NAD(P)-bd_dom_sf"/>
</dbReference>
<dbReference type="Proteomes" id="UP000075424">
    <property type="component" value="Unassembled WGS sequence"/>
</dbReference>
<evidence type="ECO:0000313" key="2">
    <source>
        <dbReference type="Proteomes" id="UP000075424"/>
    </source>
</evidence>
<reference evidence="1 2" key="1">
    <citation type="submission" date="2016-01" db="EMBL/GenBank/DDBJ databases">
        <title>Draft Genome Sequences of Seven Thermophilic Sporeformers Isolated from Foods.</title>
        <authorList>
            <person name="Berendsen E.M."/>
            <person name="Wells-Bennik M.H."/>
            <person name="Krawcyk A.O."/>
            <person name="De Jong A."/>
            <person name="Holsappel S."/>
            <person name="Eijlander R.T."/>
            <person name="Kuipers O.P."/>
        </authorList>
    </citation>
    <scope>NUCLEOTIDE SEQUENCE [LARGE SCALE GENOMIC DNA]</scope>
    <source>
        <strain evidence="1 2">B4109</strain>
    </source>
</reference>
<comment type="caution">
    <text evidence="1">The sequence shown here is derived from an EMBL/GenBank/DDBJ whole genome shotgun (WGS) entry which is preliminary data.</text>
</comment>
<dbReference type="SUPFAM" id="SSF51735">
    <property type="entry name" value="NAD(P)-binding Rossmann-fold domains"/>
    <property type="match status" value="1"/>
</dbReference>
<dbReference type="AlphaFoldDB" id="A0A150MB16"/>
<dbReference type="PATRIC" id="fig|1422.18.peg.1315"/>
<organism evidence="1 2">
    <name type="scientific">Geobacillus stearothermophilus</name>
    <name type="common">Bacillus stearothermophilus</name>
    <dbReference type="NCBI Taxonomy" id="1422"/>
    <lineage>
        <taxon>Bacteria</taxon>
        <taxon>Bacillati</taxon>
        <taxon>Bacillota</taxon>
        <taxon>Bacilli</taxon>
        <taxon>Bacillales</taxon>
        <taxon>Anoxybacillaceae</taxon>
        <taxon>Geobacillus</taxon>
    </lineage>
</organism>
<sequence>MGEQDEKRDHHRGGTSLLKLLHEASGFDVVAVIDVDDNAPGLQLARKWGIAVGRDWRPWMDEPLDLIIETTGRADVLELIRQQAPKGANIVPSAVARMMAELV</sequence>
<proteinExistence type="predicted"/>